<reference evidence="5 6" key="1">
    <citation type="submission" date="2020-08" db="EMBL/GenBank/DDBJ databases">
        <title>Genomic Encyclopedia of Type Strains, Phase IV (KMG-IV): sequencing the most valuable type-strain genomes for metagenomic binning, comparative biology and taxonomic classification.</title>
        <authorList>
            <person name="Goeker M."/>
        </authorList>
    </citation>
    <scope>NUCLEOTIDE SEQUENCE [LARGE SCALE GENOMIC DNA]</scope>
    <source>
        <strain evidence="5 6">DSM 103526</strain>
    </source>
</reference>
<dbReference type="InterPro" id="IPR017896">
    <property type="entry name" value="4Fe4S_Fe-S-bd"/>
</dbReference>
<gene>
    <name evidence="5" type="ORF">HNQ80_000158</name>
</gene>
<evidence type="ECO:0000256" key="2">
    <source>
        <dbReference type="ARBA" id="ARBA00023004"/>
    </source>
</evidence>
<dbReference type="SUPFAM" id="SSF54862">
    <property type="entry name" value="4Fe-4S ferredoxins"/>
    <property type="match status" value="1"/>
</dbReference>
<keyword evidence="3" id="KW-0411">Iron-sulfur</keyword>
<dbReference type="InterPro" id="IPR020471">
    <property type="entry name" value="AKR"/>
</dbReference>
<comment type="caution">
    <text evidence="5">The sequence shown here is derived from an EMBL/GenBank/DDBJ whole genome shotgun (WGS) entry which is preliminary data.</text>
</comment>
<dbReference type="PRINTS" id="PR00069">
    <property type="entry name" value="ALDKETRDTASE"/>
</dbReference>
<dbReference type="RefSeq" id="WP_184307181.1">
    <property type="nucleotide sequence ID" value="NZ_JACHEN010000001.1"/>
</dbReference>
<keyword evidence="6" id="KW-1185">Reference proteome</keyword>
<dbReference type="PROSITE" id="PS00198">
    <property type="entry name" value="4FE4S_FER_1"/>
    <property type="match status" value="1"/>
</dbReference>
<evidence type="ECO:0000256" key="1">
    <source>
        <dbReference type="ARBA" id="ARBA00022723"/>
    </source>
</evidence>
<sequence>MKKNILGATGIEVTELCFGALPIGPLQKNVPLEEAAEVIALALEKGIGFVDTAQMYKTYPQIRRALEKTNIRPVIASKSTASSYEEMAAAIEEALEELKLNYIDIFHLHAARPGIEVFDDRKGALQCLQDYKAKGLIRAVGIATHNVEVAKFTANRNDIDILFPLLNYEGRGILGGTSEEMQKAVEQNAENGKGVYLMKVLGGGTLMNSFAHAMEFGRGVKGSSSIALGMVSKEEVLYNVGYFQGETNLEGILQIRNMKNPKVTKFNCNGCRSCIKVCHSNAITIEDDGKAHIHTDRCIQCGYCMSTCPQFSIRMV</sequence>
<dbReference type="GO" id="GO:0046872">
    <property type="term" value="F:metal ion binding"/>
    <property type="evidence" value="ECO:0007669"/>
    <property type="project" value="UniProtKB-KW"/>
</dbReference>
<keyword evidence="1" id="KW-0479">Metal-binding</keyword>
<accession>A0A841KV72</accession>
<proteinExistence type="predicted"/>
<evidence type="ECO:0000256" key="3">
    <source>
        <dbReference type="ARBA" id="ARBA00023014"/>
    </source>
</evidence>
<evidence type="ECO:0000313" key="6">
    <source>
        <dbReference type="Proteomes" id="UP000579281"/>
    </source>
</evidence>
<dbReference type="Proteomes" id="UP000579281">
    <property type="component" value="Unassembled WGS sequence"/>
</dbReference>
<dbReference type="GO" id="GO:0016491">
    <property type="term" value="F:oxidoreductase activity"/>
    <property type="evidence" value="ECO:0007669"/>
    <property type="project" value="InterPro"/>
</dbReference>
<dbReference type="GO" id="GO:0051536">
    <property type="term" value="F:iron-sulfur cluster binding"/>
    <property type="evidence" value="ECO:0007669"/>
    <property type="project" value="UniProtKB-KW"/>
</dbReference>
<dbReference type="Pfam" id="PF12838">
    <property type="entry name" value="Fer4_7"/>
    <property type="match status" value="1"/>
</dbReference>
<dbReference type="Gene3D" id="3.20.20.100">
    <property type="entry name" value="NADP-dependent oxidoreductase domain"/>
    <property type="match status" value="1"/>
</dbReference>
<dbReference type="AlphaFoldDB" id="A0A841KV72"/>
<organism evidence="5 6">
    <name type="scientific">Anaerosolibacter carboniphilus</name>
    <dbReference type="NCBI Taxonomy" id="1417629"/>
    <lineage>
        <taxon>Bacteria</taxon>
        <taxon>Bacillati</taxon>
        <taxon>Bacillota</taxon>
        <taxon>Clostridia</taxon>
        <taxon>Peptostreptococcales</taxon>
        <taxon>Thermotaleaceae</taxon>
        <taxon>Anaerosolibacter</taxon>
    </lineage>
</organism>
<dbReference type="InterPro" id="IPR023210">
    <property type="entry name" value="NADP_OxRdtase_dom"/>
</dbReference>
<evidence type="ECO:0000313" key="5">
    <source>
        <dbReference type="EMBL" id="MBB6214089.1"/>
    </source>
</evidence>
<dbReference type="PANTHER" id="PTHR43312">
    <property type="entry name" value="D-THREO-ALDOSE 1-DEHYDROGENASE"/>
    <property type="match status" value="1"/>
</dbReference>
<dbReference type="PROSITE" id="PS51379">
    <property type="entry name" value="4FE4S_FER_2"/>
    <property type="match status" value="2"/>
</dbReference>
<feature type="domain" description="4Fe-4S ferredoxin-type" evidence="4">
    <location>
        <begin position="289"/>
        <end position="316"/>
    </location>
</feature>
<name>A0A841KV72_9FIRM</name>
<dbReference type="InterPro" id="IPR017900">
    <property type="entry name" value="4Fe4S_Fe_S_CS"/>
</dbReference>
<dbReference type="Pfam" id="PF00248">
    <property type="entry name" value="Aldo_ket_red"/>
    <property type="match status" value="1"/>
</dbReference>
<dbReference type="SUPFAM" id="SSF51430">
    <property type="entry name" value="NAD(P)-linked oxidoreductase"/>
    <property type="match status" value="1"/>
</dbReference>
<evidence type="ECO:0000259" key="4">
    <source>
        <dbReference type="PROSITE" id="PS51379"/>
    </source>
</evidence>
<protein>
    <submittedName>
        <fullName evidence="5">Putative aldo/keto reductase-like oxidoreductase</fullName>
    </submittedName>
</protein>
<dbReference type="Gene3D" id="3.30.70.20">
    <property type="match status" value="1"/>
</dbReference>
<feature type="domain" description="4Fe-4S ferredoxin-type" evidence="4">
    <location>
        <begin position="259"/>
        <end position="288"/>
    </location>
</feature>
<dbReference type="InterPro" id="IPR053135">
    <property type="entry name" value="AKR2_Oxidoreductase"/>
</dbReference>
<keyword evidence="2" id="KW-0408">Iron</keyword>
<dbReference type="EMBL" id="JACHEN010000001">
    <property type="protein sequence ID" value="MBB6214089.1"/>
    <property type="molecule type" value="Genomic_DNA"/>
</dbReference>
<dbReference type="PANTHER" id="PTHR43312:SF1">
    <property type="entry name" value="NADP-DEPENDENT OXIDOREDUCTASE DOMAIN-CONTAINING PROTEIN"/>
    <property type="match status" value="1"/>
</dbReference>
<dbReference type="InterPro" id="IPR036812">
    <property type="entry name" value="NAD(P)_OxRdtase_dom_sf"/>
</dbReference>